<dbReference type="InterPro" id="IPR056771">
    <property type="entry name" value="FH3_FHOD1-3-like"/>
</dbReference>
<evidence type="ECO:0000259" key="10">
    <source>
        <dbReference type="PROSITE" id="PS51444"/>
    </source>
</evidence>
<comment type="similarity">
    <text evidence="6">Belongs to the formin homology family.</text>
</comment>
<feature type="region of interest" description="Disordered" evidence="7">
    <location>
        <begin position="236"/>
        <end position="376"/>
    </location>
</feature>
<dbReference type="GeneTree" id="ENSGT00940000154807"/>
<organism evidence="11 12">
    <name type="scientific">Gasterosteus aculeatus aculeatus</name>
    <name type="common">three-spined stickleback</name>
    <dbReference type="NCBI Taxonomy" id="481459"/>
    <lineage>
        <taxon>Eukaryota</taxon>
        <taxon>Metazoa</taxon>
        <taxon>Chordata</taxon>
        <taxon>Craniata</taxon>
        <taxon>Vertebrata</taxon>
        <taxon>Euteleostomi</taxon>
        <taxon>Actinopterygii</taxon>
        <taxon>Neopterygii</taxon>
        <taxon>Teleostei</taxon>
        <taxon>Neoteleostei</taxon>
        <taxon>Acanthomorphata</taxon>
        <taxon>Eupercaria</taxon>
        <taxon>Perciformes</taxon>
        <taxon>Cottioidei</taxon>
        <taxon>Gasterosteales</taxon>
        <taxon>Gasterosteidae</taxon>
        <taxon>Gasterosteus</taxon>
    </lineage>
</organism>
<evidence type="ECO:0000256" key="4">
    <source>
        <dbReference type="ARBA" id="ARBA00023203"/>
    </source>
</evidence>
<evidence type="ECO:0000256" key="1">
    <source>
        <dbReference type="ARBA" id="ARBA00004245"/>
    </source>
</evidence>
<evidence type="ECO:0000256" key="3">
    <source>
        <dbReference type="ARBA" id="ARBA00022553"/>
    </source>
</evidence>
<comment type="subcellular location">
    <subcellularLocation>
        <location evidence="1">Cytoplasm</location>
        <location evidence="1">Cytoskeleton</location>
    </subcellularLocation>
</comment>
<dbReference type="InterPro" id="IPR014767">
    <property type="entry name" value="DAD_dom"/>
</dbReference>
<evidence type="ECO:0000256" key="7">
    <source>
        <dbReference type="SAM" id="MobiDB-lite"/>
    </source>
</evidence>
<reference evidence="11" key="3">
    <citation type="submission" date="2025-09" db="UniProtKB">
        <authorList>
            <consortium name="Ensembl"/>
        </authorList>
    </citation>
    <scope>IDENTIFICATION</scope>
</reference>
<dbReference type="Gene3D" id="1.25.10.10">
    <property type="entry name" value="Leucine-rich Repeat Variant"/>
    <property type="match status" value="1"/>
</dbReference>
<evidence type="ECO:0000259" key="8">
    <source>
        <dbReference type="PROSITE" id="PS51231"/>
    </source>
</evidence>
<dbReference type="GO" id="GO:0030866">
    <property type="term" value="P:cortical actin cytoskeleton organization"/>
    <property type="evidence" value="ECO:0007669"/>
    <property type="project" value="TreeGrafter"/>
</dbReference>
<reference evidence="11 12" key="1">
    <citation type="journal article" date="2021" name="G3 (Bethesda)">
        <title>Improved contiguity of the threespine stickleback genome using long-read sequencing.</title>
        <authorList>
            <person name="Nath S."/>
            <person name="Shaw D.E."/>
            <person name="White M.A."/>
        </authorList>
    </citation>
    <scope>NUCLEOTIDE SEQUENCE [LARGE SCALE GENOMIC DNA]</scope>
    <source>
        <strain evidence="11 12">Lake Benthic</strain>
    </source>
</reference>
<feature type="compositionally biased region" description="Basic and acidic residues" evidence="7">
    <location>
        <begin position="362"/>
        <end position="376"/>
    </location>
</feature>
<dbReference type="SMART" id="SM00498">
    <property type="entry name" value="FH2"/>
    <property type="match status" value="1"/>
</dbReference>
<feature type="compositionally biased region" description="Basic and acidic residues" evidence="7">
    <location>
        <begin position="689"/>
        <end position="710"/>
    </location>
</feature>
<feature type="compositionally biased region" description="Basic and acidic residues" evidence="7">
    <location>
        <begin position="553"/>
        <end position="564"/>
    </location>
</feature>
<dbReference type="GO" id="GO:0005856">
    <property type="term" value="C:cytoskeleton"/>
    <property type="evidence" value="ECO:0007669"/>
    <property type="project" value="UniProtKB-SubCell"/>
</dbReference>
<feature type="region of interest" description="Disordered" evidence="7">
    <location>
        <begin position="1336"/>
        <end position="1374"/>
    </location>
</feature>
<feature type="region of interest" description="Disordered" evidence="7">
    <location>
        <begin position="1391"/>
        <end position="1442"/>
    </location>
</feature>
<dbReference type="FunFam" id="1.20.58.2220:FF:000004">
    <property type="entry name" value="Formin homology 2 domain-containing 3"/>
    <property type="match status" value="1"/>
</dbReference>
<dbReference type="GO" id="GO:0051015">
    <property type="term" value="F:actin filament binding"/>
    <property type="evidence" value="ECO:0007669"/>
    <property type="project" value="TreeGrafter"/>
</dbReference>
<dbReference type="PROSITE" id="PS51444">
    <property type="entry name" value="FH2"/>
    <property type="match status" value="1"/>
</dbReference>
<dbReference type="PANTHER" id="PTHR45920">
    <property type="entry name" value="FORMIN HOMOLOGY 2 DOMAIN CONTAINING, ISOFORM I"/>
    <property type="match status" value="1"/>
</dbReference>
<dbReference type="Pfam" id="PF02181">
    <property type="entry name" value="FH2"/>
    <property type="match status" value="1"/>
</dbReference>
<dbReference type="PROSITE" id="PS51232">
    <property type="entry name" value="GBD_FH3"/>
    <property type="match status" value="1"/>
</dbReference>
<keyword evidence="2" id="KW-0963">Cytoplasm</keyword>
<feature type="compositionally biased region" description="Low complexity" evidence="7">
    <location>
        <begin position="626"/>
        <end position="635"/>
    </location>
</feature>
<feature type="domain" description="DAD" evidence="8">
    <location>
        <begin position="1379"/>
        <end position="1411"/>
    </location>
</feature>
<feature type="compositionally biased region" description="Basic and acidic residues" evidence="7">
    <location>
        <begin position="595"/>
        <end position="624"/>
    </location>
</feature>
<dbReference type="GO" id="GO:0055003">
    <property type="term" value="P:cardiac myofibril assembly"/>
    <property type="evidence" value="ECO:0007669"/>
    <property type="project" value="TreeGrafter"/>
</dbReference>
<feature type="compositionally biased region" description="Polar residues" evidence="7">
    <location>
        <begin position="1336"/>
        <end position="1346"/>
    </location>
</feature>
<feature type="compositionally biased region" description="Polar residues" evidence="7">
    <location>
        <begin position="484"/>
        <end position="499"/>
    </location>
</feature>
<evidence type="ECO:0000313" key="12">
    <source>
        <dbReference type="Proteomes" id="UP000007635"/>
    </source>
</evidence>
<dbReference type="PROSITE" id="PS51231">
    <property type="entry name" value="DAD"/>
    <property type="match status" value="1"/>
</dbReference>
<dbReference type="Ensembl" id="ENSGACT00000049805.1">
    <property type="protein sequence ID" value="ENSGACP00000037897.1"/>
    <property type="gene ID" value="ENSGACG00000007994.2"/>
</dbReference>
<keyword evidence="5" id="KW-0206">Cytoskeleton</keyword>
<dbReference type="InterPro" id="IPR015425">
    <property type="entry name" value="FH2_Formin"/>
</dbReference>
<feature type="compositionally biased region" description="Basic and acidic residues" evidence="7">
    <location>
        <begin position="637"/>
        <end position="648"/>
    </location>
</feature>
<evidence type="ECO:0000256" key="2">
    <source>
        <dbReference type="ARBA" id="ARBA00022490"/>
    </source>
</evidence>
<dbReference type="SUPFAM" id="SSF48371">
    <property type="entry name" value="ARM repeat"/>
    <property type="match status" value="1"/>
</dbReference>
<keyword evidence="3" id="KW-0597">Phosphoprotein</keyword>
<evidence type="ECO:0000256" key="5">
    <source>
        <dbReference type="ARBA" id="ARBA00023212"/>
    </source>
</evidence>
<dbReference type="InterPro" id="IPR042201">
    <property type="entry name" value="FH2_Formin_sf"/>
</dbReference>
<feature type="domain" description="FH2" evidence="10">
    <location>
        <begin position="899"/>
        <end position="1295"/>
    </location>
</feature>
<proteinExistence type="inferred from homology"/>
<feature type="compositionally biased region" description="Polar residues" evidence="7">
    <location>
        <begin position="1422"/>
        <end position="1442"/>
    </location>
</feature>
<sequence length="1442" mass="162528">MRGKKHGVILRTQLSVRVHACIEKLYNSTGRELRRALFSLKQIFQDDKDLVHEFVVEEGLTCLIKVGAEADQNYQNYILRALGQIMLYVDGMNGLISDNEAVQWLYTLVGSKFRLVVKTALKLLLVFVEYTESNAALLIKAVNFVDAKRETKLWSNIMEILDEKDGVDTELLVYAMTLINKTLAGLPEQDSYYDMVDCLEEQGIEVMAQRHLSRKGTDLDLVEQFNIYELTLRHEDGDDETQLPPSVRKDRRRASVGAANERRGLERRRSRRHSLQNSRGHTSAPASPCSPHSHASSFLPFGGRRVEDISERINGNGSPYPGRHKAPTSPIHRFTTTATSTPESHAGDRPALGGLLTSSYRQHQESLAAERERRRMEREERLQRIEREERNRFNRDRLDKRDEARHAREERFKAVERLAAEEFERERPRAPARGRTEITLCLSPNPASRSAPRCAAPSAIASQEDTDATVHRALGTKHILEPNLDSQTRTKSPAPDSTVSEPSPPPPSEPDKQDTESPAETENVPETQNAVAEPASDEHAGMEEERPEQEMIEEQKKQLDKVEVEEQVEETGAAEVAEVGEPRAANVDLQEEFEKEQPAVRDVEDGVPLSEKERQNEEVNEKDNCSASSISSASSTLEREEREEKLSNDIDAGQWTQCGKEADVNDQCNKIINSKRFMLDMLYAQATTGKDEGKAAETEKENCKREKDAEVGDSSVASLASRISTLEAHRQARDENVKKMDVGHLDNQGSVRAVAERFGDLVKGLTSPPEVEASKEQQQVQADKSPIAASSSSPPKNESDYIWDQLMAEPRELRIKEMDFTDLRDEDDMDILDMDSVLGSGDLIPPPPPLPCNSALPPPPPLFGCPPPAPPILRKMMPPGPPLMAPAPPPSPQLSQRETTPLFQKRKKTIRLFWNEVRPVDWHSKSHKFCKESLWSKLEPVKVDTSKLEQLFESKSKELPVTKKAAVDGKRQEIIVLDSKRSNAINIGLTVLPPPRTIKTAILNFDEYALNKEGIEKILTMIPTEEEKQRIQEAQLVNPDVPLGSAEQFLLTLSSITELSARLQLWAFKMDYELIEKEVAEPLQDLKEGMDQLEKNKTLRYILTTLLAIGNFLNGTNAKGFELNYLEKVPEVKDTVHKQSLLHHACSIVVEKFPDSTDLYSEIGAITRLTKVDFDQLQDNLAQMERRCKASWDHLKVIAKHEMKPPLKQKMSDFLKDCAERIIILKIVHRRILNRFHAFLLFLGHPIYAVREVSIHRFSKILSEFALEYRTTRERVLQQKQKRANHRERNKTRGKMITDSGKFAGAPPESREIASQGIKYAEDAAEHESMKAVLKSSLQGGESVASTVPGLRTRTRASSTRGHVTPWCSASDDPVTCTDDTADEIMERIVRSATQGPSQRTQPRERRRSRANRKSLRRTLKNGLTTEEANALGLSSGSEMQM</sequence>
<feature type="compositionally biased region" description="Polar residues" evidence="7">
    <location>
        <begin position="516"/>
        <end position="530"/>
    </location>
</feature>
<feature type="region of interest" description="Disordered" evidence="7">
    <location>
        <begin position="765"/>
        <end position="801"/>
    </location>
</feature>
<feature type="compositionally biased region" description="Basic residues" evidence="7">
    <location>
        <begin position="1405"/>
        <end position="1420"/>
    </location>
</feature>
<name>A0AAQ4PGU6_GASAC</name>
<feature type="region of interest" description="Disordered" evidence="7">
    <location>
        <begin position="687"/>
        <end position="717"/>
    </location>
</feature>
<keyword evidence="4" id="KW-0009">Actin-binding</keyword>
<dbReference type="GO" id="GO:0005737">
    <property type="term" value="C:cytoplasm"/>
    <property type="evidence" value="ECO:0007669"/>
    <property type="project" value="TreeGrafter"/>
</dbReference>
<keyword evidence="12" id="KW-1185">Reference proteome</keyword>
<dbReference type="PANTHER" id="PTHR45920:SF3">
    <property type="entry name" value="FH1_FH2 DOMAIN-CONTAINING PROTEIN 3"/>
    <property type="match status" value="1"/>
</dbReference>
<dbReference type="Pfam" id="PF24959">
    <property type="entry name" value="FH3_FHOD1-3"/>
    <property type="match status" value="1"/>
</dbReference>
<dbReference type="FunFam" id="1.25.10.10:FF:000056">
    <property type="entry name" value="FH1/FH2 domain-containing protein 3 isoform X1"/>
    <property type="match status" value="1"/>
</dbReference>
<feature type="compositionally biased region" description="Low complexity" evidence="7">
    <location>
        <begin position="570"/>
        <end position="579"/>
    </location>
</feature>
<accession>A0AAQ4PGU6</accession>
<dbReference type="Proteomes" id="UP000007635">
    <property type="component" value="Chromosome XX"/>
</dbReference>
<dbReference type="SUPFAM" id="SSF101447">
    <property type="entry name" value="Formin homology 2 domain (FH2 domain)"/>
    <property type="match status" value="1"/>
</dbReference>
<evidence type="ECO:0000259" key="9">
    <source>
        <dbReference type="PROSITE" id="PS51232"/>
    </source>
</evidence>
<protein>
    <submittedName>
        <fullName evidence="11">Formin homology 2 domain containing 3b</fullName>
    </submittedName>
</protein>
<dbReference type="Gene3D" id="1.20.58.2220">
    <property type="entry name" value="Formin, FH2 domain"/>
    <property type="match status" value="1"/>
</dbReference>
<dbReference type="InterPro" id="IPR014768">
    <property type="entry name" value="GBD/FH3_dom"/>
</dbReference>
<feature type="domain" description="GBD/FH3" evidence="9">
    <location>
        <begin position="1"/>
        <end position="317"/>
    </location>
</feature>
<feature type="compositionally biased region" description="Basic residues" evidence="7">
    <location>
        <begin position="265"/>
        <end position="274"/>
    </location>
</feature>
<dbReference type="InterPro" id="IPR016024">
    <property type="entry name" value="ARM-type_fold"/>
</dbReference>
<feature type="region of interest" description="Disordered" evidence="7">
    <location>
        <begin position="442"/>
        <end position="659"/>
    </location>
</feature>
<feature type="compositionally biased region" description="Low complexity" evidence="7">
    <location>
        <begin position="275"/>
        <end position="297"/>
    </location>
</feature>
<evidence type="ECO:0000256" key="6">
    <source>
        <dbReference type="ARBA" id="ARBA00023449"/>
    </source>
</evidence>
<feature type="compositionally biased region" description="Polar residues" evidence="7">
    <location>
        <begin position="334"/>
        <end position="343"/>
    </location>
</feature>
<dbReference type="InterPro" id="IPR011989">
    <property type="entry name" value="ARM-like"/>
</dbReference>
<reference evidence="11" key="2">
    <citation type="submission" date="2025-08" db="UniProtKB">
        <authorList>
            <consortium name="Ensembl"/>
        </authorList>
    </citation>
    <scope>IDENTIFICATION</scope>
</reference>
<feature type="compositionally biased region" description="Low complexity" evidence="7">
    <location>
        <begin position="785"/>
        <end position="795"/>
    </location>
</feature>
<evidence type="ECO:0000313" key="11">
    <source>
        <dbReference type="Ensembl" id="ENSGACP00000037897.1"/>
    </source>
</evidence>
<dbReference type="GO" id="GO:0045214">
    <property type="term" value="P:sarcomere organization"/>
    <property type="evidence" value="ECO:0007669"/>
    <property type="project" value="TreeGrafter"/>
</dbReference>
<feature type="compositionally biased region" description="Low complexity" evidence="7">
    <location>
        <begin position="443"/>
        <end position="462"/>
    </location>
</feature>